<evidence type="ECO:0008006" key="2">
    <source>
        <dbReference type="Google" id="ProtNLM"/>
    </source>
</evidence>
<proteinExistence type="predicted"/>
<protein>
    <recommendedName>
        <fullName evidence="2">DUF4287 domain-containing protein</fullName>
    </recommendedName>
</protein>
<dbReference type="RefSeq" id="WP_294173032.1">
    <property type="nucleotide sequence ID" value="NZ_CADCVZ010000028.1"/>
</dbReference>
<name>A0A6J4SWS7_9SPHN</name>
<accession>A0A6J4SWS7</accession>
<evidence type="ECO:0000313" key="1">
    <source>
        <dbReference type="EMBL" id="CAA9507755.1"/>
    </source>
</evidence>
<sequence>MSFQAYLRTIEEKTGRDPQGLRDWARAKGLLEGERLKPSAKAGDVLAPAKAELGLGHGHAMAVYALLSGKRHEGNA</sequence>
<dbReference type="AlphaFoldDB" id="A0A6J4SWS7"/>
<dbReference type="EMBL" id="CADCVZ010000028">
    <property type="protein sequence ID" value="CAA9507755.1"/>
    <property type="molecule type" value="Genomic_DNA"/>
</dbReference>
<organism evidence="1">
    <name type="scientific">uncultured Sphingomonas sp</name>
    <dbReference type="NCBI Taxonomy" id="158754"/>
    <lineage>
        <taxon>Bacteria</taxon>
        <taxon>Pseudomonadati</taxon>
        <taxon>Pseudomonadota</taxon>
        <taxon>Alphaproteobacteria</taxon>
        <taxon>Sphingomonadales</taxon>
        <taxon>Sphingomonadaceae</taxon>
        <taxon>Sphingomonas</taxon>
        <taxon>environmental samples</taxon>
    </lineage>
</organism>
<gene>
    <name evidence="1" type="ORF">AVDCRST_MAG09-1159</name>
</gene>
<reference evidence="1" key="1">
    <citation type="submission" date="2020-02" db="EMBL/GenBank/DDBJ databases">
        <authorList>
            <person name="Meier V. D."/>
        </authorList>
    </citation>
    <scope>NUCLEOTIDE SEQUENCE</scope>
    <source>
        <strain evidence="1">AVDCRST_MAG09</strain>
    </source>
</reference>
<dbReference type="InterPro" id="IPR025629">
    <property type="entry name" value="DUF4287"/>
</dbReference>
<dbReference type="Pfam" id="PF14117">
    <property type="entry name" value="DUF4287"/>
    <property type="match status" value="1"/>
</dbReference>